<keyword evidence="2" id="KW-0498">Mitosis</keyword>
<dbReference type="Gene3D" id="1.10.472.10">
    <property type="entry name" value="Cyclin-like"/>
    <property type="match status" value="2"/>
</dbReference>
<dbReference type="FunFam" id="1.10.472.10:FF:000001">
    <property type="entry name" value="G2/mitotic-specific cyclin"/>
    <property type="match status" value="1"/>
</dbReference>
<keyword evidence="4" id="KW-0131">Cell cycle</keyword>
<dbReference type="SMART" id="SM00385">
    <property type="entry name" value="CYCLIN"/>
    <property type="match status" value="2"/>
</dbReference>
<evidence type="ECO:0000256" key="2">
    <source>
        <dbReference type="ARBA" id="ARBA00022776"/>
    </source>
</evidence>
<evidence type="ECO:0000313" key="9">
    <source>
        <dbReference type="Proteomes" id="UP001374579"/>
    </source>
</evidence>
<protein>
    <submittedName>
        <fullName evidence="8">Uncharacterized protein</fullName>
    </submittedName>
</protein>
<organism evidence="8 9">
    <name type="scientific">Littorina saxatilis</name>
    <dbReference type="NCBI Taxonomy" id="31220"/>
    <lineage>
        <taxon>Eukaryota</taxon>
        <taxon>Metazoa</taxon>
        <taxon>Spiralia</taxon>
        <taxon>Lophotrochozoa</taxon>
        <taxon>Mollusca</taxon>
        <taxon>Gastropoda</taxon>
        <taxon>Caenogastropoda</taxon>
        <taxon>Littorinimorpha</taxon>
        <taxon>Littorinoidea</taxon>
        <taxon>Littorinidae</taxon>
        <taxon>Littorina</taxon>
    </lineage>
</organism>
<dbReference type="InterPro" id="IPR006671">
    <property type="entry name" value="Cyclin_N"/>
</dbReference>
<evidence type="ECO:0000259" key="7">
    <source>
        <dbReference type="SMART" id="SM01332"/>
    </source>
</evidence>
<keyword evidence="9" id="KW-1185">Reference proteome</keyword>
<evidence type="ECO:0000313" key="8">
    <source>
        <dbReference type="EMBL" id="KAK7107193.1"/>
    </source>
</evidence>
<name>A0AAN9GFM2_9CAEN</name>
<sequence>MASSGESVAASSRRLVNNKRRMTRAAVLPDVTNLPEVHPDMKVSRRQTMVHKSSYQPPVSNCQGKTNSQKCFLAPFSGGHGIKNSIVTCENQGLPVRAAKIAAKAKLKATITPFVRKKRQPFKVSYASESDTSIPYDEPMEIDNQALFTDVFEERVPKRIVDIDNHDDYFLCPQYAQDIFYYLKTRENLVLLPQDHLSINPDVTSQMRGILVDWLIQVQTHEQLEEETLQLCVIITDQFLSRATVPLANLQLVGITALLIAAKYVERFPPTVGTLCALTAGTYSEMDVLDLEKRVLIALQFDLSFPIPLFFLQRFLMVHQDDVQVERLARYLVDLSLPSIYLVSVPPSMLAASALYVARSVWLPEEPDAWSPGLVFYSGYRSEHFADTVRLQAKMLLRAGVSKYQAARQKHSEERCYGAISADPVLEDHPALVELARGD</sequence>
<evidence type="ECO:0000256" key="3">
    <source>
        <dbReference type="ARBA" id="ARBA00023127"/>
    </source>
</evidence>
<accession>A0AAN9GFM2</accession>
<feature type="domain" description="Cyclin-like" evidence="6">
    <location>
        <begin position="310"/>
        <end position="394"/>
    </location>
</feature>
<dbReference type="InterPro" id="IPR036915">
    <property type="entry name" value="Cyclin-like_sf"/>
</dbReference>
<comment type="caution">
    <text evidence="8">The sequence shown here is derived from an EMBL/GenBank/DDBJ whole genome shotgun (WGS) entry which is preliminary data.</text>
</comment>
<dbReference type="Proteomes" id="UP001374579">
    <property type="component" value="Unassembled WGS sequence"/>
</dbReference>
<dbReference type="Pfam" id="PF00134">
    <property type="entry name" value="Cyclin_N"/>
    <property type="match status" value="1"/>
</dbReference>
<evidence type="ECO:0000256" key="4">
    <source>
        <dbReference type="ARBA" id="ARBA00023306"/>
    </source>
</evidence>
<feature type="domain" description="Cyclin-like" evidence="6">
    <location>
        <begin position="213"/>
        <end position="297"/>
    </location>
</feature>
<evidence type="ECO:0000256" key="5">
    <source>
        <dbReference type="RuleBase" id="RU000383"/>
    </source>
</evidence>
<comment type="similarity">
    <text evidence="5">Belongs to the cyclin family.</text>
</comment>
<dbReference type="AlphaFoldDB" id="A0AAN9GFM2"/>
<dbReference type="GO" id="GO:0051301">
    <property type="term" value="P:cell division"/>
    <property type="evidence" value="ECO:0007669"/>
    <property type="project" value="UniProtKB-KW"/>
</dbReference>
<proteinExistence type="inferred from homology"/>
<dbReference type="SUPFAM" id="SSF47954">
    <property type="entry name" value="Cyclin-like"/>
    <property type="match status" value="2"/>
</dbReference>
<keyword evidence="1" id="KW-0132">Cell division</keyword>
<reference evidence="8 9" key="1">
    <citation type="submission" date="2024-02" db="EMBL/GenBank/DDBJ databases">
        <title>Chromosome-scale genome assembly of the rough periwinkle Littorina saxatilis.</title>
        <authorList>
            <person name="De Jode A."/>
            <person name="Faria R."/>
            <person name="Formenti G."/>
            <person name="Sims Y."/>
            <person name="Smith T.P."/>
            <person name="Tracey A."/>
            <person name="Wood J.M.D."/>
            <person name="Zagrodzka Z.B."/>
            <person name="Johannesson K."/>
            <person name="Butlin R.K."/>
            <person name="Leder E.H."/>
        </authorList>
    </citation>
    <scope>NUCLEOTIDE SEQUENCE [LARGE SCALE GENOMIC DNA]</scope>
    <source>
        <strain evidence="8">Snail1</strain>
        <tissue evidence="8">Muscle</tissue>
    </source>
</reference>
<dbReference type="InterPro" id="IPR004367">
    <property type="entry name" value="Cyclin_C-dom"/>
</dbReference>
<dbReference type="EMBL" id="JBAMIC010000004">
    <property type="protein sequence ID" value="KAK7107193.1"/>
    <property type="molecule type" value="Genomic_DNA"/>
</dbReference>
<evidence type="ECO:0000256" key="1">
    <source>
        <dbReference type="ARBA" id="ARBA00022618"/>
    </source>
</evidence>
<keyword evidence="3 5" id="KW-0195">Cyclin</keyword>
<dbReference type="PANTHER" id="PTHR10177">
    <property type="entry name" value="CYCLINS"/>
    <property type="match status" value="1"/>
</dbReference>
<feature type="domain" description="Cyclin C-terminal" evidence="7">
    <location>
        <begin position="306"/>
        <end position="426"/>
    </location>
</feature>
<dbReference type="SMART" id="SM01332">
    <property type="entry name" value="Cyclin_C"/>
    <property type="match status" value="1"/>
</dbReference>
<evidence type="ECO:0000259" key="6">
    <source>
        <dbReference type="SMART" id="SM00385"/>
    </source>
</evidence>
<gene>
    <name evidence="8" type="ORF">V1264_015150</name>
</gene>
<dbReference type="Pfam" id="PF02984">
    <property type="entry name" value="Cyclin_C"/>
    <property type="match status" value="1"/>
</dbReference>
<dbReference type="InterPro" id="IPR013763">
    <property type="entry name" value="Cyclin-like_dom"/>
</dbReference>
<dbReference type="InterPro" id="IPR039361">
    <property type="entry name" value="Cyclin"/>
</dbReference>